<comment type="caution">
    <text evidence="9">The sequence shown here is derived from an EMBL/GenBank/DDBJ whole genome shotgun (WGS) entry which is preliminary data.</text>
</comment>
<keyword evidence="7" id="KW-0998">Cell outer membrane</keyword>
<gene>
    <name evidence="9" type="ORF">B0A77_01945</name>
    <name evidence="10" type="ORF">BC670_0203</name>
</gene>
<name>A0A2H3KG26_9FLAO</name>
<reference evidence="9 11" key="1">
    <citation type="submission" date="2017-09" db="EMBL/GenBank/DDBJ databases">
        <title>Whole genomes of Flavobacteriaceae.</title>
        <authorList>
            <person name="Stine C."/>
            <person name="Li C."/>
            <person name="Tadesse D."/>
        </authorList>
    </citation>
    <scope>NUCLEOTIDE SEQUENCE [LARGE SCALE GENOMIC DNA]</scope>
    <source>
        <strain evidence="9 11">ATCC 35036</strain>
    </source>
</reference>
<evidence type="ECO:0000313" key="12">
    <source>
        <dbReference type="Proteomes" id="UP000320773"/>
    </source>
</evidence>
<evidence type="ECO:0000313" key="10">
    <source>
        <dbReference type="EMBL" id="TQM39412.1"/>
    </source>
</evidence>
<comment type="subcellular location">
    <subcellularLocation>
        <location evidence="1">Cell outer membrane</location>
        <topology evidence="1">Multi-pass membrane protein</topology>
    </subcellularLocation>
</comment>
<keyword evidence="3" id="KW-1134">Transmembrane beta strand</keyword>
<reference evidence="10 12" key="2">
    <citation type="submission" date="2019-06" db="EMBL/GenBank/DDBJ databases">
        <title>Genomic Encyclopedia of Archaeal and Bacterial Type Strains, Phase II (KMG-II): from individual species to whole genera.</title>
        <authorList>
            <person name="Goeker M."/>
        </authorList>
    </citation>
    <scope>NUCLEOTIDE SEQUENCE [LARGE SCALE GENOMIC DNA]</scope>
    <source>
        <strain evidence="10 12">DSM 24789</strain>
    </source>
</reference>
<keyword evidence="4" id="KW-0812">Transmembrane</keyword>
<evidence type="ECO:0000313" key="11">
    <source>
        <dbReference type="Proteomes" id="UP000220828"/>
    </source>
</evidence>
<dbReference type="RefSeq" id="WP_089081072.1">
    <property type="nucleotide sequence ID" value="NZ_PCMW01000012.1"/>
</dbReference>
<keyword evidence="5 8" id="KW-0732">Signal</keyword>
<evidence type="ECO:0000313" key="9">
    <source>
        <dbReference type="EMBL" id="PDS26553.1"/>
    </source>
</evidence>
<protein>
    <submittedName>
        <fullName evidence="9">Transporter</fullName>
    </submittedName>
</protein>
<feature type="signal peptide" evidence="8">
    <location>
        <begin position="1"/>
        <end position="19"/>
    </location>
</feature>
<dbReference type="InterPro" id="IPR005017">
    <property type="entry name" value="OMPP1/FadL/TodX"/>
</dbReference>
<organism evidence="9 11">
    <name type="scientific">Flavobacterium branchiophilum</name>
    <dbReference type="NCBI Taxonomy" id="55197"/>
    <lineage>
        <taxon>Bacteria</taxon>
        <taxon>Pseudomonadati</taxon>
        <taxon>Bacteroidota</taxon>
        <taxon>Flavobacteriia</taxon>
        <taxon>Flavobacteriales</taxon>
        <taxon>Flavobacteriaceae</taxon>
        <taxon>Flavobacterium</taxon>
    </lineage>
</organism>
<sequence>MKKYISLLLIGGFISNSQAQETTDALRLSLDNLNGTARFRAMSGAFGALGGDLSAISVNPAGSAVFSNNQAAGSISSFNTNTEATYFGKAAKSNHNALDINQAGAVFVFKNWDKKSEWTKFSVAINYENAANLSNKIFTAGTNPTHSLGNYFLTYANQGSISTNDLTLQTNETVASLYSYLGSNLGFGAQQAFLGYNSYVIDPAADYNDATNRKYISLVRPGGNYYQENTLSAKGYNGKLSFNAAASYKDRLYIGLNLNSHFTDFRQKTTFFEQNSNPNTTDIRVRRMIFENELYTYGNGFSFQMGVLGKITNEFRAGLAYESPTWFHLNDEFTQSLTAVSSDNVGELNPDVTNPRVTNIYDPYTLKTAGKWTGSLAYVFHKKGLLSLDYAIKDYSAVQFGPKDQFSDINNYSHLVLNQTSELRIGGEYKINKWSLRGGYRTEQSPYKDKTTLGDLKGYSAGFGYNWGGTKLDLSFAHSERTGKLQYFSTGFTDSALLKSIQNNITVTMSFEL</sequence>
<comment type="similarity">
    <text evidence="2">Belongs to the OmpP1/FadL family.</text>
</comment>
<evidence type="ECO:0000256" key="5">
    <source>
        <dbReference type="ARBA" id="ARBA00022729"/>
    </source>
</evidence>
<evidence type="ECO:0000256" key="8">
    <source>
        <dbReference type="SAM" id="SignalP"/>
    </source>
</evidence>
<dbReference type="EMBL" id="PCMW01000012">
    <property type="protein sequence ID" value="PDS26553.1"/>
    <property type="molecule type" value="Genomic_DNA"/>
</dbReference>
<dbReference type="OrthoDB" id="9765571at2"/>
<dbReference type="Gene3D" id="2.40.160.60">
    <property type="entry name" value="Outer membrane protein transport protein (OMPP1/FadL/TodX)"/>
    <property type="match status" value="1"/>
</dbReference>
<dbReference type="Proteomes" id="UP000320773">
    <property type="component" value="Unassembled WGS sequence"/>
</dbReference>
<keyword evidence="6" id="KW-0472">Membrane</keyword>
<dbReference type="AlphaFoldDB" id="A0A2H3KG26"/>
<proteinExistence type="inferred from homology"/>
<feature type="chain" id="PRO_5036039714" evidence="8">
    <location>
        <begin position="20"/>
        <end position="513"/>
    </location>
</feature>
<evidence type="ECO:0000256" key="3">
    <source>
        <dbReference type="ARBA" id="ARBA00022452"/>
    </source>
</evidence>
<dbReference type="GO" id="GO:0009279">
    <property type="term" value="C:cell outer membrane"/>
    <property type="evidence" value="ECO:0007669"/>
    <property type="project" value="UniProtKB-SubCell"/>
</dbReference>
<evidence type="ECO:0000256" key="4">
    <source>
        <dbReference type="ARBA" id="ARBA00022692"/>
    </source>
</evidence>
<evidence type="ECO:0000256" key="2">
    <source>
        <dbReference type="ARBA" id="ARBA00008163"/>
    </source>
</evidence>
<dbReference type="Pfam" id="PF03349">
    <property type="entry name" value="Toluene_X"/>
    <property type="match status" value="1"/>
</dbReference>
<dbReference type="EMBL" id="VFPJ01000001">
    <property type="protein sequence ID" value="TQM39412.1"/>
    <property type="molecule type" value="Genomic_DNA"/>
</dbReference>
<evidence type="ECO:0000256" key="1">
    <source>
        <dbReference type="ARBA" id="ARBA00004571"/>
    </source>
</evidence>
<evidence type="ECO:0000256" key="6">
    <source>
        <dbReference type="ARBA" id="ARBA00023136"/>
    </source>
</evidence>
<evidence type="ECO:0000256" key="7">
    <source>
        <dbReference type="ARBA" id="ARBA00023237"/>
    </source>
</evidence>
<accession>A0A2H3KG26</accession>
<dbReference type="Proteomes" id="UP000220828">
    <property type="component" value="Unassembled WGS sequence"/>
</dbReference>
<dbReference type="SUPFAM" id="SSF56935">
    <property type="entry name" value="Porins"/>
    <property type="match status" value="1"/>
</dbReference>